<evidence type="ECO:0000313" key="8">
    <source>
        <dbReference type="Proteomes" id="UP000278823"/>
    </source>
</evidence>
<feature type="domain" description="DnaK suppressor protein-like N-terminal" evidence="6">
    <location>
        <begin position="15"/>
        <end position="79"/>
    </location>
</feature>
<evidence type="ECO:0000259" key="5">
    <source>
        <dbReference type="Pfam" id="PF01258"/>
    </source>
</evidence>
<keyword evidence="3" id="KW-0862">Zinc</keyword>
<evidence type="ECO:0000259" key="6">
    <source>
        <dbReference type="Pfam" id="PF21173"/>
    </source>
</evidence>
<protein>
    <submittedName>
        <fullName evidence="7">TraR/DksA family transcriptional regulator</fullName>
    </submittedName>
</protein>
<dbReference type="PROSITE" id="PS01102">
    <property type="entry name" value="ZF_DKSA_1"/>
    <property type="match status" value="1"/>
</dbReference>
<dbReference type="InterPro" id="IPR037187">
    <property type="entry name" value="DnaK_N"/>
</dbReference>
<dbReference type="SUPFAM" id="SSF109635">
    <property type="entry name" value="DnaK suppressor protein DksA, alpha-hairpin domain"/>
    <property type="match status" value="1"/>
</dbReference>
<dbReference type="PANTHER" id="PTHR33823">
    <property type="entry name" value="RNA POLYMERASE-BINDING TRANSCRIPTION FACTOR DKSA-RELATED"/>
    <property type="match status" value="1"/>
</dbReference>
<reference evidence="8" key="1">
    <citation type="submission" date="2018-11" db="EMBL/GenBank/DDBJ databases">
        <title>Rhizobium chutanense sp. nov., isolated from root nodules of Phaseolus vulgaris in China.</title>
        <authorList>
            <person name="Huo Y."/>
        </authorList>
    </citation>
    <scope>NUCLEOTIDE SEQUENCE [LARGE SCALE GENOMIC DNA]</scope>
    <source>
        <strain evidence="8">CCBAU 65647</strain>
    </source>
</reference>
<dbReference type="Proteomes" id="UP000278823">
    <property type="component" value="Unassembled WGS sequence"/>
</dbReference>
<dbReference type="PANTHER" id="PTHR33823:SF4">
    <property type="entry name" value="GENERAL STRESS PROTEIN 16O"/>
    <property type="match status" value="1"/>
</dbReference>
<dbReference type="InterPro" id="IPR000962">
    <property type="entry name" value="Znf_DskA_TraR"/>
</dbReference>
<evidence type="ECO:0000256" key="2">
    <source>
        <dbReference type="ARBA" id="ARBA00022771"/>
    </source>
</evidence>
<evidence type="ECO:0000256" key="1">
    <source>
        <dbReference type="ARBA" id="ARBA00022723"/>
    </source>
</evidence>
<dbReference type="Gene3D" id="1.20.120.910">
    <property type="entry name" value="DksA, coiled-coil domain"/>
    <property type="match status" value="1"/>
</dbReference>
<dbReference type="Pfam" id="PF01258">
    <property type="entry name" value="zf-dskA_traR"/>
    <property type="match status" value="1"/>
</dbReference>
<dbReference type="InterPro" id="IPR048487">
    <property type="entry name" value="DksA-like_N"/>
</dbReference>
<feature type="domain" description="Zinc finger DksA/TraR C4-type" evidence="5">
    <location>
        <begin position="82"/>
        <end position="113"/>
    </location>
</feature>
<accession>A0A3S0TD24</accession>
<dbReference type="PROSITE" id="PS51128">
    <property type="entry name" value="ZF_DKSA_2"/>
    <property type="match status" value="1"/>
</dbReference>
<evidence type="ECO:0000313" key="7">
    <source>
        <dbReference type="EMBL" id="RUM25794.1"/>
    </source>
</evidence>
<dbReference type="SUPFAM" id="SSF57716">
    <property type="entry name" value="Glucocorticoid receptor-like (DNA-binding domain)"/>
    <property type="match status" value="1"/>
</dbReference>
<evidence type="ECO:0000256" key="3">
    <source>
        <dbReference type="ARBA" id="ARBA00022833"/>
    </source>
</evidence>
<sequence>MQKAPAQATQDYEKYRSVLVRRQEELRQRLYAIEQDLERPRDPDDDDRAIERNNDEVLEELGTAGQSELAAIDAALDRLNHGTFGRCSKCGDVIDERRLDAVPYTAICQDCARSV</sequence>
<evidence type="ECO:0000256" key="4">
    <source>
        <dbReference type="PROSITE-ProRule" id="PRU00510"/>
    </source>
</evidence>
<proteinExistence type="predicted"/>
<dbReference type="GO" id="GO:0008270">
    <property type="term" value="F:zinc ion binding"/>
    <property type="evidence" value="ECO:0007669"/>
    <property type="project" value="UniProtKB-KW"/>
</dbReference>
<dbReference type="RefSeq" id="WP_126919674.1">
    <property type="nucleotide sequence ID" value="NZ_ML133687.1"/>
</dbReference>
<name>A0A3S0TD24_9HYPH</name>
<comment type="caution">
    <text evidence="7">The sequence shown here is derived from an EMBL/GenBank/DDBJ whole genome shotgun (WGS) entry which is preliminary data.</text>
</comment>
<keyword evidence="8" id="KW-1185">Reference proteome</keyword>
<dbReference type="EMBL" id="RJTH01000002">
    <property type="protein sequence ID" value="RUM25794.1"/>
    <property type="molecule type" value="Genomic_DNA"/>
</dbReference>
<gene>
    <name evidence="7" type="ORF">EFQ99_05665</name>
</gene>
<keyword evidence="2" id="KW-0863">Zinc-finger</keyword>
<dbReference type="InterPro" id="IPR020458">
    <property type="entry name" value="Znf_DskA_TraR_CS"/>
</dbReference>
<dbReference type="AlphaFoldDB" id="A0A3S0TD24"/>
<feature type="zinc finger region" description="dksA C4-type" evidence="4">
    <location>
        <begin position="87"/>
        <end position="111"/>
    </location>
</feature>
<organism evidence="7 8">
    <name type="scientific">Rhizobium vallis</name>
    <dbReference type="NCBI Taxonomy" id="634290"/>
    <lineage>
        <taxon>Bacteria</taxon>
        <taxon>Pseudomonadati</taxon>
        <taxon>Pseudomonadota</taxon>
        <taxon>Alphaproteobacteria</taxon>
        <taxon>Hyphomicrobiales</taxon>
        <taxon>Rhizobiaceae</taxon>
        <taxon>Rhizobium/Agrobacterium group</taxon>
        <taxon>Rhizobium</taxon>
    </lineage>
</organism>
<dbReference type="Pfam" id="PF21173">
    <property type="entry name" value="DksA-like_N"/>
    <property type="match status" value="1"/>
</dbReference>
<keyword evidence="1" id="KW-0479">Metal-binding</keyword>
<dbReference type="OrthoDB" id="1121111at2"/>